<evidence type="ECO:0000256" key="2">
    <source>
        <dbReference type="ARBA" id="ARBA00004147"/>
    </source>
</evidence>
<evidence type="ECO:0000256" key="9">
    <source>
        <dbReference type="ARBA" id="ARBA00022741"/>
    </source>
</evidence>
<dbReference type="InterPro" id="IPR027417">
    <property type="entry name" value="P-loop_NTPase"/>
</dbReference>
<dbReference type="GO" id="GO:0000166">
    <property type="term" value="F:nucleotide binding"/>
    <property type="evidence" value="ECO:0007669"/>
    <property type="project" value="UniProtKB-KW"/>
</dbReference>
<feature type="domain" description="CRESS-DNA virus Rep endonuclease" evidence="18">
    <location>
        <begin position="1"/>
        <end position="106"/>
    </location>
</feature>
<evidence type="ECO:0000256" key="7">
    <source>
        <dbReference type="ARBA" id="ARBA00022722"/>
    </source>
</evidence>
<keyword evidence="7" id="KW-0540">Nuclease</keyword>
<evidence type="ECO:0000256" key="8">
    <source>
        <dbReference type="ARBA" id="ARBA00022723"/>
    </source>
</evidence>
<evidence type="ECO:0000256" key="13">
    <source>
        <dbReference type="ARBA" id="ARBA00023125"/>
    </source>
</evidence>
<dbReference type="GO" id="GO:0042025">
    <property type="term" value="C:host cell nucleus"/>
    <property type="evidence" value="ECO:0007669"/>
    <property type="project" value="UniProtKB-SubCell"/>
</dbReference>
<dbReference type="GO" id="GO:0004519">
    <property type="term" value="F:endonuclease activity"/>
    <property type="evidence" value="ECO:0007669"/>
    <property type="project" value="UniProtKB-KW"/>
</dbReference>
<dbReference type="PROSITE" id="PS52020">
    <property type="entry name" value="CRESS_DNA_REP"/>
    <property type="match status" value="1"/>
</dbReference>
<evidence type="ECO:0000256" key="5">
    <source>
        <dbReference type="ARBA" id="ARBA00022695"/>
    </source>
</evidence>
<evidence type="ECO:0000256" key="4">
    <source>
        <dbReference type="ARBA" id="ARBA00022679"/>
    </source>
</evidence>
<keyword evidence="13" id="KW-0238">DNA-binding</keyword>
<evidence type="ECO:0000256" key="12">
    <source>
        <dbReference type="ARBA" id="ARBA00023124"/>
    </source>
</evidence>
<dbReference type="Gene3D" id="3.40.1310.20">
    <property type="match status" value="1"/>
</dbReference>
<dbReference type="Pfam" id="PF02407">
    <property type="entry name" value="Viral_Rep"/>
    <property type="match status" value="1"/>
</dbReference>
<evidence type="ECO:0000313" key="19">
    <source>
        <dbReference type="EMBL" id="APA62649.1"/>
    </source>
</evidence>
<dbReference type="EMBL" id="KX246257">
    <property type="protein sequence ID" value="APA62649.1"/>
    <property type="molecule type" value="Genomic_DNA"/>
</dbReference>
<dbReference type="SUPFAM" id="SSF52540">
    <property type="entry name" value="P-loop containing nucleoside triphosphate hydrolases"/>
    <property type="match status" value="1"/>
</dbReference>
<keyword evidence="10" id="KW-0255">Endonuclease</keyword>
<comment type="catalytic activity">
    <reaction evidence="17">
        <text>ATP + H2O = ADP + phosphate + H(+)</text>
        <dbReference type="Rhea" id="RHEA:13065"/>
        <dbReference type="ChEBI" id="CHEBI:15377"/>
        <dbReference type="ChEBI" id="CHEBI:15378"/>
        <dbReference type="ChEBI" id="CHEBI:30616"/>
        <dbReference type="ChEBI" id="CHEBI:43474"/>
        <dbReference type="ChEBI" id="CHEBI:456216"/>
    </reaction>
</comment>
<proteinExistence type="inferred from homology"/>
<evidence type="ECO:0000256" key="17">
    <source>
        <dbReference type="ARBA" id="ARBA00049360"/>
    </source>
</evidence>
<evidence type="ECO:0000256" key="6">
    <source>
        <dbReference type="ARBA" id="ARBA00022705"/>
    </source>
</evidence>
<dbReference type="Pfam" id="PF00910">
    <property type="entry name" value="RNA_helicase"/>
    <property type="match status" value="1"/>
</dbReference>
<evidence type="ECO:0000256" key="16">
    <source>
        <dbReference type="ARBA" id="ARBA00032243"/>
    </source>
</evidence>
<evidence type="ECO:0000256" key="3">
    <source>
        <dbReference type="ARBA" id="ARBA00008545"/>
    </source>
</evidence>
<protein>
    <recommendedName>
        <fullName evidence="15">ATP-dependent helicase Rep</fullName>
    </recommendedName>
    <alternativeName>
        <fullName evidence="16">RepP</fullName>
    </alternativeName>
</protein>
<keyword evidence="6" id="KW-0235">DNA replication</keyword>
<dbReference type="GO" id="GO:0016779">
    <property type="term" value="F:nucleotidyltransferase activity"/>
    <property type="evidence" value="ECO:0007669"/>
    <property type="project" value="UniProtKB-KW"/>
</dbReference>
<keyword evidence="12" id="KW-0190">Covalent protein-DNA linkage</keyword>
<dbReference type="GO" id="GO:0003724">
    <property type="term" value="F:RNA helicase activity"/>
    <property type="evidence" value="ECO:0007669"/>
    <property type="project" value="InterPro"/>
</dbReference>
<dbReference type="GO" id="GO:0046872">
    <property type="term" value="F:metal ion binding"/>
    <property type="evidence" value="ECO:0007669"/>
    <property type="project" value="UniProtKB-KW"/>
</dbReference>
<keyword evidence="11" id="KW-0378">Hydrolase</keyword>
<keyword evidence="14" id="KW-0511">Multifunctional enzyme</keyword>
<evidence type="ECO:0000256" key="1">
    <source>
        <dbReference type="ARBA" id="ARBA00001936"/>
    </source>
</evidence>
<evidence type="ECO:0000256" key="15">
    <source>
        <dbReference type="ARBA" id="ARBA00030754"/>
    </source>
</evidence>
<name>A0A1I9XGC7_9VIRU</name>
<dbReference type="GO" id="GO:0003723">
    <property type="term" value="F:RNA binding"/>
    <property type="evidence" value="ECO:0007669"/>
    <property type="project" value="InterPro"/>
</dbReference>
<dbReference type="GO" id="GO:0016787">
    <property type="term" value="F:hydrolase activity"/>
    <property type="evidence" value="ECO:0007669"/>
    <property type="project" value="UniProtKB-KW"/>
</dbReference>
<reference evidence="19" key="1">
    <citation type="journal article" date="2017" name="PLoS ONE">
        <title>Novel circular single-stranded DNA viruses among an asteroid, echinoid and holothurian (Phylum: Echinodermata).</title>
        <authorList>
            <person name="Jackson E.W."/>
            <person name="Bistolas K.S.I."/>
            <person name="Button J.B."/>
            <person name="Hewson I."/>
        </authorList>
    </citation>
    <scope>NUCLEOTIDE SEQUENCE</scope>
</reference>
<organism evidence="19">
    <name type="scientific">uncultured virus</name>
    <dbReference type="NCBI Taxonomy" id="340016"/>
    <lineage>
        <taxon>Viruses</taxon>
        <taxon>environmental samples</taxon>
    </lineage>
</organism>
<dbReference type="GO" id="GO:0006260">
    <property type="term" value="P:DNA replication"/>
    <property type="evidence" value="ECO:0007669"/>
    <property type="project" value="UniProtKB-KW"/>
</dbReference>
<keyword evidence="9" id="KW-0547">Nucleotide-binding</keyword>
<keyword evidence="4" id="KW-0808">Transferase</keyword>
<evidence type="ECO:0000256" key="14">
    <source>
        <dbReference type="ARBA" id="ARBA00023268"/>
    </source>
</evidence>
<dbReference type="InterPro" id="IPR049912">
    <property type="entry name" value="CRESS_DNA_REP"/>
</dbReference>
<dbReference type="GO" id="GO:0003677">
    <property type="term" value="F:DNA binding"/>
    <property type="evidence" value="ECO:0007669"/>
    <property type="project" value="UniProtKB-KW"/>
</dbReference>
<evidence type="ECO:0000259" key="18">
    <source>
        <dbReference type="PROSITE" id="PS52020"/>
    </source>
</evidence>
<comment type="similarity">
    <text evidence="3">Belongs to the nanoviruses/circoviruses replication-associated protein family.</text>
</comment>
<evidence type="ECO:0000256" key="11">
    <source>
        <dbReference type="ARBA" id="ARBA00022801"/>
    </source>
</evidence>
<comment type="subcellular location">
    <subcellularLocation>
        <location evidence="2">Host nucleus</location>
    </subcellularLocation>
</comment>
<keyword evidence="8" id="KW-0479">Metal-binding</keyword>
<comment type="cofactor">
    <cofactor evidence="1">
        <name>Mn(2+)</name>
        <dbReference type="ChEBI" id="CHEBI:29035"/>
    </cofactor>
</comment>
<keyword evidence="5" id="KW-0548">Nucleotidyltransferase</keyword>
<sequence>MAARNYMFTLFVEEKNEYLNLKNRLNNKEDTHVKYVICQLESCPSSGRLHVQGYVEFDKMMTIKQVKKILGEKTHLDKRQGTQEQAIKYCSKNDTKIEGPFIIGKKAQQGQRTDLEKTAERLRNGDSIELIIEENGNMLRYIKHMKEYKMLIEKKRDREEPVYVEVIVGDPGSGKTRYVYDKEPDLFVLPEQHGNSIWFDGYQGQEAVIFDDFYGGIKYSTMLRLLDRYPLRVPIKGGFTQWKAKRIYITSNQGIDKWYKIQDMRALKRRVSKIIIFEEQGNTDPLPIEESEI</sequence>
<evidence type="ECO:0000256" key="10">
    <source>
        <dbReference type="ARBA" id="ARBA00022759"/>
    </source>
</evidence>
<accession>A0A1I9XGC7</accession>
<dbReference type="InterPro" id="IPR000605">
    <property type="entry name" value="Helicase_SF3_ssDNA/RNA_vir"/>
</dbReference>